<dbReference type="Pfam" id="PF00685">
    <property type="entry name" value="Sulfotransfer_1"/>
    <property type="match status" value="1"/>
</dbReference>
<feature type="domain" description="Sulfotransferase" evidence="3">
    <location>
        <begin position="131"/>
        <end position="294"/>
    </location>
</feature>
<sequence>MPTFRTLARRIKHAFAGQDQTPRVTLVNSRARRAAGVPGNYTPDPPRIEKPSVLFFTTHKCASVFVAAILRTAGKHTDFHYLNLGKAVFNVPSVRTNEPEEFMSQAASDLFFPTGEVYGPLRGPVEVPDADKYRMVFFLRDPRDVLVSAFYSFGFSHKPPNNPDRVEAFHRQRERIQAEGIDAFALRRAEEWMLPYLTRYKELREASPNALFLSYDEYKDDTRGFLTKLFTFMDMDIPETAIDEISAQATPVQKDVKTDDLSHKRSGRSGQFAHELKPETVEALNDILHEVLTYWGFETPARA</sequence>
<evidence type="ECO:0000256" key="2">
    <source>
        <dbReference type="SAM" id="MobiDB-lite"/>
    </source>
</evidence>
<evidence type="ECO:0000313" key="4">
    <source>
        <dbReference type="EMBL" id="MBV7380132.1"/>
    </source>
</evidence>
<comment type="caution">
    <text evidence="4">The sequence shown here is derived from an EMBL/GenBank/DDBJ whole genome shotgun (WGS) entry which is preliminary data.</text>
</comment>
<protein>
    <submittedName>
        <fullName evidence="4">Sulfotransferase domain-containing protein</fullName>
    </submittedName>
</protein>
<name>A0ABS6T723_9RHOB</name>
<dbReference type="EMBL" id="JAHUZE010000003">
    <property type="protein sequence ID" value="MBV7380132.1"/>
    <property type="molecule type" value="Genomic_DNA"/>
</dbReference>
<gene>
    <name evidence="4" type="ORF">KJP28_14465</name>
</gene>
<proteinExistence type="predicted"/>
<organism evidence="4 5">
    <name type="scientific">Maritimibacter dapengensis</name>
    <dbReference type="NCBI Taxonomy" id="2836868"/>
    <lineage>
        <taxon>Bacteria</taxon>
        <taxon>Pseudomonadati</taxon>
        <taxon>Pseudomonadota</taxon>
        <taxon>Alphaproteobacteria</taxon>
        <taxon>Rhodobacterales</taxon>
        <taxon>Roseobacteraceae</taxon>
        <taxon>Maritimibacter</taxon>
    </lineage>
</organism>
<feature type="compositionally biased region" description="Basic and acidic residues" evidence="2">
    <location>
        <begin position="254"/>
        <end position="263"/>
    </location>
</feature>
<accession>A0ABS6T723</accession>
<evidence type="ECO:0000256" key="1">
    <source>
        <dbReference type="ARBA" id="ARBA00022679"/>
    </source>
</evidence>
<keyword evidence="1" id="KW-0808">Transferase</keyword>
<reference evidence="4 5" key="1">
    <citation type="submission" date="2021-05" db="EMBL/GenBank/DDBJ databases">
        <title>Culturable bacteria isolated from Daya Bay.</title>
        <authorList>
            <person name="Zheng W."/>
            <person name="Yu S."/>
            <person name="Huang Y."/>
        </authorList>
    </citation>
    <scope>NUCLEOTIDE SEQUENCE [LARGE SCALE GENOMIC DNA]</scope>
    <source>
        <strain evidence="4 5">DP4N28-5</strain>
    </source>
</reference>
<evidence type="ECO:0000313" key="5">
    <source>
        <dbReference type="Proteomes" id="UP000756530"/>
    </source>
</evidence>
<dbReference type="Proteomes" id="UP000756530">
    <property type="component" value="Unassembled WGS sequence"/>
</dbReference>
<dbReference type="PANTHER" id="PTHR11783">
    <property type="entry name" value="SULFOTRANSFERASE SULT"/>
    <property type="match status" value="1"/>
</dbReference>
<feature type="region of interest" description="Disordered" evidence="2">
    <location>
        <begin position="252"/>
        <end position="274"/>
    </location>
</feature>
<dbReference type="InterPro" id="IPR000863">
    <property type="entry name" value="Sulfotransferase_dom"/>
</dbReference>
<keyword evidence="5" id="KW-1185">Reference proteome</keyword>
<evidence type="ECO:0000259" key="3">
    <source>
        <dbReference type="Pfam" id="PF00685"/>
    </source>
</evidence>
<dbReference type="RefSeq" id="WP_218393323.1">
    <property type="nucleotide sequence ID" value="NZ_JAHUZE010000003.1"/>
</dbReference>